<comment type="caution">
    <text evidence="1">The sequence shown here is derived from an EMBL/GenBank/DDBJ whole genome shotgun (WGS) entry which is preliminary data.</text>
</comment>
<dbReference type="Proteomes" id="UP000194546">
    <property type="component" value="Unassembled WGS sequence"/>
</dbReference>
<protein>
    <recommendedName>
        <fullName evidence="3">MFS transporter</fullName>
    </recommendedName>
</protein>
<evidence type="ECO:0008006" key="3">
    <source>
        <dbReference type="Google" id="ProtNLM"/>
    </source>
</evidence>
<gene>
    <name evidence="1" type="ORF">PAMC26510_08565</name>
</gene>
<reference evidence="1 2" key="1">
    <citation type="submission" date="2017-03" db="EMBL/GenBank/DDBJ databases">
        <title>Genome analysis of strain PAMC 26510.</title>
        <authorList>
            <person name="Oh H.-M."/>
            <person name="Yang J.-A."/>
        </authorList>
    </citation>
    <scope>NUCLEOTIDE SEQUENCE [LARGE SCALE GENOMIC DNA]</scope>
    <source>
        <strain evidence="1 2">PAMC 26510</strain>
    </source>
</reference>
<name>A0A242N2C2_CABSO</name>
<organism evidence="1 2">
    <name type="scientific">Caballeronia sordidicola</name>
    <name type="common">Burkholderia sordidicola</name>
    <dbReference type="NCBI Taxonomy" id="196367"/>
    <lineage>
        <taxon>Bacteria</taxon>
        <taxon>Pseudomonadati</taxon>
        <taxon>Pseudomonadota</taxon>
        <taxon>Betaproteobacteria</taxon>
        <taxon>Burkholderiales</taxon>
        <taxon>Burkholderiaceae</taxon>
        <taxon>Caballeronia</taxon>
    </lineage>
</organism>
<dbReference type="EMBL" id="NBTY01000052">
    <property type="protein sequence ID" value="OTP77712.1"/>
    <property type="molecule type" value="Genomic_DNA"/>
</dbReference>
<accession>A0A242N2C2</accession>
<dbReference type="AlphaFoldDB" id="A0A242N2C2"/>
<proteinExistence type="predicted"/>
<sequence>MFVVWAGLGVAMADTLYDPVFAAVTRDFPDSFRTRITLITLVAGFASTVSSP</sequence>
<evidence type="ECO:0000313" key="1">
    <source>
        <dbReference type="EMBL" id="OTP77712.1"/>
    </source>
</evidence>
<evidence type="ECO:0000313" key="2">
    <source>
        <dbReference type="Proteomes" id="UP000194546"/>
    </source>
</evidence>